<dbReference type="AlphaFoldDB" id="A0A0F9U4C1"/>
<evidence type="ECO:0000313" key="6">
    <source>
        <dbReference type="EMBL" id="KKN48483.1"/>
    </source>
</evidence>
<evidence type="ECO:0000259" key="5">
    <source>
        <dbReference type="Pfam" id="PF21995"/>
    </source>
</evidence>
<dbReference type="Pfam" id="PF21995">
    <property type="entry name" value="RNR-II_ins_dom"/>
    <property type="match status" value="1"/>
</dbReference>
<protein>
    <recommendedName>
        <fullName evidence="5">B12-dependent ribonucleotide reductase insertion domain-containing protein</fullName>
    </recommendedName>
</protein>
<keyword evidence="4" id="KW-0170">Cobalt</keyword>
<keyword evidence="2" id="KW-0846">Cobalamin</keyword>
<reference evidence="6" key="1">
    <citation type="journal article" date="2015" name="Nature">
        <title>Complex archaea that bridge the gap between prokaryotes and eukaryotes.</title>
        <authorList>
            <person name="Spang A."/>
            <person name="Saw J.H."/>
            <person name="Jorgensen S.L."/>
            <person name="Zaremba-Niedzwiedzka K."/>
            <person name="Martijn J."/>
            <person name="Lind A.E."/>
            <person name="van Eijk R."/>
            <person name="Schleper C."/>
            <person name="Guy L."/>
            <person name="Ettema T.J."/>
        </authorList>
    </citation>
    <scope>NUCLEOTIDE SEQUENCE</scope>
</reference>
<name>A0A0F9U4C1_9ZZZZ</name>
<evidence type="ECO:0000256" key="4">
    <source>
        <dbReference type="ARBA" id="ARBA00023285"/>
    </source>
</evidence>
<dbReference type="EMBL" id="LAZR01001218">
    <property type="protein sequence ID" value="KKN48483.1"/>
    <property type="molecule type" value="Genomic_DNA"/>
</dbReference>
<accession>A0A0F9U4C1</accession>
<dbReference type="GO" id="GO:0031419">
    <property type="term" value="F:cobalamin binding"/>
    <property type="evidence" value="ECO:0007669"/>
    <property type="project" value="UniProtKB-KW"/>
</dbReference>
<feature type="domain" description="B12-dependent ribonucleotide reductase insertion" evidence="5">
    <location>
        <begin position="140"/>
        <end position="236"/>
    </location>
</feature>
<dbReference type="Gene3D" id="3.20.70.20">
    <property type="match status" value="3"/>
</dbReference>
<comment type="caution">
    <text evidence="6">The sequence shown here is derived from an EMBL/GenBank/DDBJ whole genome shotgun (WGS) entry which is preliminary data.</text>
</comment>
<evidence type="ECO:0000256" key="3">
    <source>
        <dbReference type="ARBA" id="ARBA00023002"/>
    </source>
</evidence>
<organism evidence="6">
    <name type="scientific">marine sediment metagenome</name>
    <dbReference type="NCBI Taxonomy" id="412755"/>
    <lineage>
        <taxon>unclassified sequences</taxon>
        <taxon>metagenomes</taxon>
        <taxon>ecological metagenomes</taxon>
    </lineage>
</organism>
<gene>
    <name evidence="6" type="ORF">LCGC14_0652360</name>
</gene>
<dbReference type="SUPFAM" id="SSF51998">
    <property type="entry name" value="PFL-like glycyl radical enzymes"/>
    <property type="match status" value="1"/>
</dbReference>
<dbReference type="InterPro" id="IPR050862">
    <property type="entry name" value="RdRp_reductase_class-2"/>
</dbReference>
<dbReference type="PANTHER" id="PTHR43371">
    <property type="entry name" value="VITAMIN B12-DEPENDENT RIBONUCLEOTIDE REDUCTASE"/>
    <property type="match status" value="1"/>
</dbReference>
<comment type="cofactor">
    <cofactor evidence="1">
        <name>adenosylcob(III)alamin</name>
        <dbReference type="ChEBI" id="CHEBI:18408"/>
    </cofactor>
</comment>
<evidence type="ECO:0000256" key="1">
    <source>
        <dbReference type="ARBA" id="ARBA00001922"/>
    </source>
</evidence>
<dbReference type="Gene3D" id="3.30.1620.10">
    <property type="entry name" value="b-12 dependent (class ii) ribonucleotide reductase, Chain A, Domain 2"/>
    <property type="match status" value="1"/>
</dbReference>
<sequence length="772" mass="87826">MASPKVYKSYRSLHPGMGQAVAERTILRKKEDGTWEDWGDVADRVALGNSLLCPDVQDQKPEYMMLRKHISKATLLMSGRHLQHGDGHQPQRNMEIFTNCATSAASFILFYLLLNGSGVGRCYDDDMMLVNWDNAPNVRCVLDEDHPDFDWSAHESSRDAIHKYGEGRDTLWFKIPDDREGWAKALEIWENAAFEKIHKDKILVLDFSDVRSKGNPIKGMQNRPASGPVPLMNAFQKACTLKGAGLSPWRQAMYIDHYFAECVLVGGARRAARMSTKHWKDESVFGFITVKRPIEFLGKKLDEIIEIRNDAAERGDMPPQGFLWSSNNSVSIDKEFWHLIDIKRGTEGHMEPLAQHARKVLKMISEASYGDGTGEPGLINVDKLVQKDDRWEDLNRGDYVGSAKYQIEDDTQILMSKLAKKAKRKKFHTIVNPCGEIALNVLGGYCVIADVVPYHADTLDEAEEAFRAVTRALIRVNLMDSFYSLEVNRTNRIGVGMTGVHEFAWKFFGYGFRDLIDEEKSKDFWMTLNRFNEAVYDEAIKYSKELNVVAPHTMTTIKPAGTTSKLFGLTEGWHLPAMAWYLRWVQFREDDPLIREYTKAGYPAKNLTQYQSTVIIGFPTAPTIASLNMGDKMVTAGEATPEEQYKWLMLGEKYWINGVDENNDPKKETYGNQISYTLKYKPTEIDYKHFRDMLVQYQSQIRACSVMPQIDVAAFEYQPEEAITKASYEEMSRAIGRKMAEDIGKEHVDCDNGACPVDFDIEDKSALQGIRA</sequence>
<evidence type="ECO:0000256" key="2">
    <source>
        <dbReference type="ARBA" id="ARBA00022628"/>
    </source>
</evidence>
<dbReference type="PANTHER" id="PTHR43371:SF1">
    <property type="entry name" value="RIBONUCLEOSIDE-DIPHOSPHATE REDUCTASE"/>
    <property type="match status" value="1"/>
</dbReference>
<dbReference type="InterPro" id="IPR054158">
    <property type="entry name" value="RNR-II_ins_dom"/>
</dbReference>
<dbReference type="GO" id="GO:0004748">
    <property type="term" value="F:ribonucleoside-diphosphate reductase activity, thioredoxin disulfide as acceptor"/>
    <property type="evidence" value="ECO:0007669"/>
    <property type="project" value="TreeGrafter"/>
</dbReference>
<proteinExistence type="predicted"/>
<keyword evidence="3" id="KW-0560">Oxidoreductase</keyword>